<proteinExistence type="predicted"/>
<dbReference type="InterPro" id="IPR046766">
    <property type="entry name" value="Bact_hydrolase"/>
</dbReference>
<gene>
    <name evidence="1" type="ORF">SAMN04488026_101289</name>
</gene>
<dbReference type="Proteomes" id="UP000199382">
    <property type="component" value="Unassembled WGS sequence"/>
</dbReference>
<dbReference type="OrthoDB" id="1092674at2"/>
<keyword evidence="2" id="KW-1185">Reference proteome</keyword>
<sequence>MRTNELPHFDDSVNPTNCCPKFNPDGWDGAKLHFEDKPFLRAETQAAMHVPVNMGKIFRRVDEHVRASGGWDTGNMIVLSKDLSPWKAEHYFSVDHPVPQEEMTTLSGDFVTRVFEGPYSKAKQWYGEMEELARSHGCETSEIFFYTTCPKCAKHYGKNYVVGVARI</sequence>
<name>A0A1G8RA97_9RHOB</name>
<dbReference type="STRING" id="571298.SAMN04488026_101289"/>
<protein>
    <recommendedName>
        <fullName evidence="3">GyrI-like small molecule binding domain-containing protein</fullName>
    </recommendedName>
</protein>
<dbReference type="RefSeq" id="WP_093153175.1">
    <property type="nucleotide sequence ID" value="NZ_FNEK01000012.1"/>
</dbReference>
<reference evidence="1 2" key="1">
    <citation type="submission" date="2016-10" db="EMBL/GenBank/DDBJ databases">
        <authorList>
            <person name="de Groot N.N."/>
        </authorList>
    </citation>
    <scope>NUCLEOTIDE SEQUENCE [LARGE SCALE GENOMIC DNA]</scope>
    <source>
        <strain evidence="1 2">DSM 25294</strain>
    </source>
</reference>
<accession>A0A1G8RA97</accession>
<evidence type="ECO:0000313" key="1">
    <source>
        <dbReference type="EMBL" id="SDJ13310.1"/>
    </source>
</evidence>
<evidence type="ECO:0000313" key="2">
    <source>
        <dbReference type="Proteomes" id="UP000199382"/>
    </source>
</evidence>
<organism evidence="1 2">
    <name type="scientific">Aliiruegeria lutimaris</name>
    <dbReference type="NCBI Taxonomy" id="571298"/>
    <lineage>
        <taxon>Bacteria</taxon>
        <taxon>Pseudomonadati</taxon>
        <taxon>Pseudomonadota</taxon>
        <taxon>Alphaproteobacteria</taxon>
        <taxon>Rhodobacterales</taxon>
        <taxon>Roseobacteraceae</taxon>
        <taxon>Aliiruegeria</taxon>
    </lineage>
</organism>
<evidence type="ECO:0008006" key="3">
    <source>
        <dbReference type="Google" id="ProtNLM"/>
    </source>
</evidence>
<dbReference type="EMBL" id="FNEK01000012">
    <property type="protein sequence ID" value="SDJ13310.1"/>
    <property type="molecule type" value="Genomic_DNA"/>
</dbReference>
<dbReference type="AlphaFoldDB" id="A0A1G8RA97"/>
<dbReference type="Pfam" id="PF20603">
    <property type="entry name" value="Bact_hydrolase"/>
    <property type="match status" value="1"/>
</dbReference>